<dbReference type="AlphaFoldDB" id="A0AAV4XYY0"/>
<name>A0AAV4XYY0_CAEEX</name>
<protein>
    <submittedName>
        <fullName evidence="1">Uncharacterized protein</fullName>
    </submittedName>
</protein>
<evidence type="ECO:0000313" key="2">
    <source>
        <dbReference type="Proteomes" id="UP001054945"/>
    </source>
</evidence>
<comment type="caution">
    <text evidence="1">The sequence shown here is derived from an EMBL/GenBank/DDBJ whole genome shotgun (WGS) entry which is preliminary data.</text>
</comment>
<evidence type="ECO:0000313" key="1">
    <source>
        <dbReference type="EMBL" id="GIY99151.1"/>
    </source>
</evidence>
<reference evidence="1 2" key="1">
    <citation type="submission" date="2021-06" db="EMBL/GenBank/DDBJ databases">
        <title>Caerostris extrusa draft genome.</title>
        <authorList>
            <person name="Kono N."/>
            <person name="Arakawa K."/>
        </authorList>
    </citation>
    <scope>NUCLEOTIDE SEQUENCE [LARGE SCALE GENOMIC DNA]</scope>
</reference>
<accession>A0AAV4XYY0</accession>
<sequence>MPNKETELRILMSLLKTGVMNQSVCRKVISLASRGRTEMRILRPKMMNEFDHQVLRFFPLLEQSYDLVAHHGLFGREIRSCHVSPWLIKNLLAASARVMYGPLGKMFSDEKKGWTDYLSKQLLPSVFEQGME</sequence>
<gene>
    <name evidence="1" type="ORF">CEXT_682411</name>
</gene>
<proteinExistence type="predicted"/>
<keyword evidence="2" id="KW-1185">Reference proteome</keyword>
<dbReference type="Proteomes" id="UP001054945">
    <property type="component" value="Unassembled WGS sequence"/>
</dbReference>
<organism evidence="1 2">
    <name type="scientific">Caerostris extrusa</name>
    <name type="common">Bark spider</name>
    <name type="synonym">Caerostris bankana</name>
    <dbReference type="NCBI Taxonomy" id="172846"/>
    <lineage>
        <taxon>Eukaryota</taxon>
        <taxon>Metazoa</taxon>
        <taxon>Ecdysozoa</taxon>
        <taxon>Arthropoda</taxon>
        <taxon>Chelicerata</taxon>
        <taxon>Arachnida</taxon>
        <taxon>Araneae</taxon>
        <taxon>Araneomorphae</taxon>
        <taxon>Entelegynae</taxon>
        <taxon>Araneoidea</taxon>
        <taxon>Araneidae</taxon>
        <taxon>Caerostris</taxon>
    </lineage>
</organism>
<dbReference type="EMBL" id="BPLR01018388">
    <property type="protein sequence ID" value="GIY99151.1"/>
    <property type="molecule type" value="Genomic_DNA"/>
</dbReference>